<sequence>MIETNDFFNKSTNKILLGADTIRVQQVNQQNIDKIAKIASSVYNPKAFKNYRDFIYRYAQTHPINDFKFEHQSIRDDYLLYTNTPDSLAIQTVGSLSEVVADMSNRIDFGTDLTGKQLKWSTQLYLKEKGIDSIEIQNRIAAFDDQVNRLLIVAENAPETIDTAIISFRNQLDPLFYGMQQEIEESMIRLSEDRIALELMIERERIALDSIIMRERKALTDEAKIIADIGVKNGMSELRKTISSLLLYAVIFLVILLGLPFYLGYLTGKNRNKEKNKDS</sequence>
<dbReference type="EMBL" id="AYXY01000002">
    <property type="protein sequence ID" value="ETN96448.1"/>
    <property type="molecule type" value="Genomic_DNA"/>
</dbReference>
<reference evidence="3" key="1">
    <citation type="submission" date="2013-11" db="EMBL/GenBank/DDBJ databases">
        <title>Draft genome sequence from a member of Zhouia, isolated tidal flat.</title>
        <authorList>
            <person name="Jin H."/>
            <person name="Jeon C.O."/>
        </authorList>
    </citation>
    <scope>NUCLEOTIDE SEQUENCE [LARGE SCALE GENOMIC DNA]</scope>
    <source>
        <strain evidence="3">AD3</strain>
    </source>
</reference>
<name>W2UR01_9FLAO</name>
<comment type="caution">
    <text evidence="2">The sequence shown here is derived from an EMBL/GenBank/DDBJ whole genome shotgun (WGS) entry which is preliminary data.</text>
</comment>
<evidence type="ECO:0000256" key="1">
    <source>
        <dbReference type="SAM" id="Phobius"/>
    </source>
</evidence>
<keyword evidence="1" id="KW-0812">Transmembrane</keyword>
<protein>
    <submittedName>
        <fullName evidence="2">Uncharacterized protein</fullName>
    </submittedName>
</protein>
<dbReference type="eggNOG" id="ENOG502ZAVQ">
    <property type="taxonomic scope" value="Bacteria"/>
</dbReference>
<feature type="transmembrane region" description="Helical" evidence="1">
    <location>
        <begin position="245"/>
        <end position="265"/>
    </location>
</feature>
<accession>W2UR01</accession>
<evidence type="ECO:0000313" key="3">
    <source>
        <dbReference type="Proteomes" id="UP000018850"/>
    </source>
</evidence>
<proteinExistence type="predicted"/>
<dbReference type="RefSeq" id="WP_038261942.1">
    <property type="nucleotide sequence ID" value="NZ_AYXY01000002.1"/>
</dbReference>
<keyword evidence="3" id="KW-1185">Reference proteome</keyword>
<dbReference type="Proteomes" id="UP000018850">
    <property type="component" value="Unassembled WGS sequence"/>
</dbReference>
<organism evidence="2 3">
    <name type="scientific">Zhouia amylolytica AD3</name>
    <dbReference type="NCBI Taxonomy" id="1286632"/>
    <lineage>
        <taxon>Bacteria</taxon>
        <taxon>Pseudomonadati</taxon>
        <taxon>Bacteroidota</taxon>
        <taxon>Flavobacteriia</taxon>
        <taxon>Flavobacteriales</taxon>
        <taxon>Flavobacteriaceae</taxon>
        <taxon>Zhouia</taxon>
    </lineage>
</organism>
<keyword evidence="1" id="KW-0472">Membrane</keyword>
<reference evidence="2 3" key="2">
    <citation type="journal article" date="2016" name="Genome Announc.">
        <title>Draft Genome Sequence of Zhouia amylolytica AD3, Isolated from Tidal Flat Sediment.</title>
        <authorList>
            <person name="Jia B."/>
            <person name="Jin H.M."/>
            <person name="Lee H.J."/>
            <person name="Jeon C.O."/>
        </authorList>
    </citation>
    <scope>NUCLEOTIDE SEQUENCE [LARGE SCALE GENOMIC DNA]</scope>
    <source>
        <strain evidence="2 3">AD3</strain>
    </source>
</reference>
<keyword evidence="1" id="KW-1133">Transmembrane helix</keyword>
<dbReference type="AlphaFoldDB" id="W2UR01"/>
<gene>
    <name evidence="2" type="ORF">P278_05260</name>
</gene>
<evidence type="ECO:0000313" key="2">
    <source>
        <dbReference type="EMBL" id="ETN96448.1"/>
    </source>
</evidence>